<dbReference type="CDD" id="cd07959">
    <property type="entry name" value="Anticodon_Ia_Leu_AEc"/>
    <property type="match status" value="1"/>
</dbReference>
<gene>
    <name evidence="12" type="ORF">BDW59DRAFT_142624</name>
</gene>
<keyword evidence="4" id="KW-0547">Nucleotide-binding</keyword>
<evidence type="ECO:0000259" key="11">
    <source>
        <dbReference type="Pfam" id="PF08264"/>
    </source>
</evidence>
<proteinExistence type="inferred from homology"/>
<keyword evidence="13" id="KW-1185">Reference proteome</keyword>
<dbReference type="InterPro" id="IPR014729">
    <property type="entry name" value="Rossmann-like_a/b/a_fold"/>
</dbReference>
<dbReference type="Gene3D" id="3.40.50.620">
    <property type="entry name" value="HUPs"/>
    <property type="match status" value="1"/>
</dbReference>
<evidence type="ECO:0000256" key="4">
    <source>
        <dbReference type="ARBA" id="ARBA00022741"/>
    </source>
</evidence>
<keyword evidence="5" id="KW-0067">ATP-binding</keyword>
<comment type="caution">
    <text evidence="12">The sequence shown here is derived from an EMBL/GenBank/DDBJ whole genome shotgun (WGS) entry which is preliminary data.</text>
</comment>
<evidence type="ECO:0000256" key="8">
    <source>
        <dbReference type="ARBA" id="ARBA00030520"/>
    </source>
</evidence>
<evidence type="ECO:0000313" key="13">
    <source>
        <dbReference type="Proteomes" id="UP001610335"/>
    </source>
</evidence>
<feature type="domain" description="Aminoacyl-tRNA synthetase class Ia" evidence="10">
    <location>
        <begin position="218"/>
        <end position="801"/>
    </location>
</feature>
<dbReference type="InterPro" id="IPR002300">
    <property type="entry name" value="aa-tRNA-synth_Ia"/>
</dbReference>
<dbReference type="PANTHER" id="PTHR45794">
    <property type="entry name" value="LEUCYL-TRNA SYNTHETASE"/>
    <property type="match status" value="1"/>
</dbReference>
<comment type="similarity">
    <text evidence="1">Belongs to the class-I aminoacyl-tRNA synthetase family.</text>
</comment>
<evidence type="ECO:0000256" key="9">
    <source>
        <dbReference type="ARBA" id="ARBA00047469"/>
    </source>
</evidence>
<dbReference type="Pfam" id="PF08264">
    <property type="entry name" value="Anticodon_1"/>
    <property type="match status" value="1"/>
</dbReference>
<dbReference type="EMBL" id="JBFXLS010000018">
    <property type="protein sequence ID" value="KAL2828976.1"/>
    <property type="molecule type" value="Genomic_DNA"/>
</dbReference>
<name>A0ABR4IMH2_9EURO</name>
<evidence type="ECO:0000259" key="10">
    <source>
        <dbReference type="Pfam" id="PF00133"/>
    </source>
</evidence>
<evidence type="ECO:0000256" key="5">
    <source>
        <dbReference type="ARBA" id="ARBA00022840"/>
    </source>
</evidence>
<feature type="domain" description="Aminoacyl-tRNA synthetase class Ia" evidence="10">
    <location>
        <begin position="69"/>
        <end position="139"/>
    </location>
</feature>
<sequence length="1124" mass="126237">MAAAAASAAALDLGNSSKNTLKLENTEKRDTLVAIEKKYQAQWRENKVFEVDAPSLSEVPAGSMSADELREKYPKFFGTMAYPYMNGTLHAGHSFTASKVEFMAATARMEGKKALFPLGFHCTGMPIKACADKLADEVKKFGQNFEGYNEEDEDSTAVAAPTQEVKAEQQEKFSGKKSKAAAKTVKMKYQFQIMLAIGMPLEEIHKFADAHHWLQHFPPLAIRDLNSLGAGIDWRREFVTTDANPYYDAFVRWQMNRLHELGKILYGNRYTIYSPKDGQPCMDHDRTEGEGIGPQEYTAMKLKVKEWAPKIAELVKGKIEDDANVYFVPATLRPETMYGQTCCFLGPKIEYGIFKVKEREYYICTKRGAWNMAFQGTFFDSAHFPKTQDQLPTVLTAPGSAFVGTLVNAPMSFHKEGVRILPMEGVSASKGTGVVTSVPSDSPDDYATLLDLAKKPEYYGIKKEWAELEIFPLIETPTYGNLIAPALVKELKINSPKDVNQLAQAKELAYGEAFYKGTMIVGEFKGEPVSAAKDKIRKALYDNGEAFAFADPMGKVVSRSADECVVAYLGQWFLNYGENDAEWQQETLNHVVNTLNTYASETKHGFEKNLSWLNRWACARTYGLGSKLPWDKQFLVESLSDSTIYMAYYTIAHLLHNDRYGKTQGALSVRPDQMIDEVWDYVFCKREISDELITKSGISKVSLQAMRREFEYWYPLDVRVSGKDLIQNHLTFFLYIHVALFPPHLWPRGVRANGHLLLNGDKMSKSTGNFLTLKDSVDKFGADATRIAFADAGDGIEDANFEETVANSNILRLFTLKEWIEEVVKDENLRTGPADHFWDKVFENELNTLAREAKKNYKDTNFKLALKSSLYDLIGARDAYREAAVSAGIGMHRDMVLRYIELQALLMSPIAPHWSEYVWLEILSKSDTIHRSRFPDVPEPSVELSAAYNYVRTTASSILSAENTFVKKLAKGKAAGFDPRKPKRITIYAAKKFPAWQEKYIDLVREAFDAVSISIDDKDLNGKVGKLGEMKKAMPFVQGLKKRLITSKEAPEIVFDRKLPFDEIAVLKEMTINLKRASGANEIEIVTLDEGGKSGEVLATGEKREGLTAENSVPGQPTFSFVNV</sequence>
<evidence type="ECO:0000313" key="12">
    <source>
        <dbReference type="EMBL" id="KAL2828976.1"/>
    </source>
</evidence>
<accession>A0ABR4IMH2</accession>
<dbReference type="PANTHER" id="PTHR45794:SF1">
    <property type="entry name" value="LEUCINE--TRNA LIGASE, CYTOPLASMIC"/>
    <property type="match status" value="1"/>
</dbReference>
<evidence type="ECO:0000256" key="2">
    <source>
        <dbReference type="ARBA" id="ARBA00013164"/>
    </source>
</evidence>
<evidence type="ECO:0000256" key="1">
    <source>
        <dbReference type="ARBA" id="ARBA00005594"/>
    </source>
</evidence>
<dbReference type="InterPro" id="IPR009008">
    <property type="entry name" value="Val/Leu/Ile-tRNA-synth_edit"/>
</dbReference>
<evidence type="ECO:0000256" key="7">
    <source>
        <dbReference type="ARBA" id="ARBA00023146"/>
    </source>
</evidence>
<dbReference type="SUPFAM" id="SSF52374">
    <property type="entry name" value="Nucleotidylyl transferase"/>
    <property type="match status" value="1"/>
</dbReference>
<dbReference type="NCBIfam" id="NF008957">
    <property type="entry name" value="PRK12300.1"/>
    <property type="match status" value="1"/>
</dbReference>
<dbReference type="Gene3D" id="1.10.730.10">
    <property type="entry name" value="Isoleucyl-tRNA Synthetase, Domain 1"/>
    <property type="match status" value="1"/>
</dbReference>
<keyword evidence="3" id="KW-0436">Ligase</keyword>
<dbReference type="SUPFAM" id="SSF47323">
    <property type="entry name" value="Anticodon-binding domain of a subclass of class I aminoacyl-tRNA synthetases"/>
    <property type="match status" value="1"/>
</dbReference>
<protein>
    <recommendedName>
        <fullName evidence="2">leucine--tRNA ligase</fullName>
        <ecNumber evidence="2">6.1.1.4</ecNumber>
    </recommendedName>
    <alternativeName>
        <fullName evidence="8">Leucyl-tRNA synthetase</fullName>
    </alternativeName>
</protein>
<dbReference type="Pfam" id="PF00133">
    <property type="entry name" value="tRNA-synt_1"/>
    <property type="match status" value="2"/>
</dbReference>
<evidence type="ECO:0000256" key="3">
    <source>
        <dbReference type="ARBA" id="ARBA00022598"/>
    </source>
</evidence>
<reference evidence="12 13" key="1">
    <citation type="submission" date="2024-07" db="EMBL/GenBank/DDBJ databases">
        <title>Section-level genome sequencing and comparative genomics of Aspergillus sections Usti and Cavernicolus.</title>
        <authorList>
            <consortium name="Lawrence Berkeley National Laboratory"/>
            <person name="Nybo J.L."/>
            <person name="Vesth T.C."/>
            <person name="Theobald S."/>
            <person name="Frisvad J.C."/>
            <person name="Larsen T.O."/>
            <person name="Kjaerboelling I."/>
            <person name="Rothschild-Mancinelli K."/>
            <person name="Lyhne E.K."/>
            <person name="Kogle M.E."/>
            <person name="Barry K."/>
            <person name="Clum A."/>
            <person name="Na H."/>
            <person name="Ledsgaard L."/>
            <person name="Lin J."/>
            <person name="Lipzen A."/>
            <person name="Kuo A."/>
            <person name="Riley R."/>
            <person name="Mondo S."/>
            <person name="LaButti K."/>
            <person name="Haridas S."/>
            <person name="Pangalinan J."/>
            <person name="Salamov A.A."/>
            <person name="Simmons B.A."/>
            <person name="Magnuson J.K."/>
            <person name="Chen J."/>
            <person name="Drula E."/>
            <person name="Henrissat B."/>
            <person name="Wiebenga A."/>
            <person name="Lubbers R.J."/>
            <person name="Gomes A.C."/>
            <person name="Makela M.R."/>
            <person name="Stajich J."/>
            <person name="Grigoriev I.V."/>
            <person name="Mortensen U.H."/>
            <person name="De vries R.P."/>
            <person name="Baker S.E."/>
            <person name="Andersen M.R."/>
        </authorList>
    </citation>
    <scope>NUCLEOTIDE SEQUENCE [LARGE SCALE GENOMIC DNA]</scope>
    <source>
        <strain evidence="12 13">CBS 600.67</strain>
    </source>
</reference>
<comment type="catalytic activity">
    <reaction evidence="9">
        <text>tRNA(Leu) + L-leucine + ATP = L-leucyl-tRNA(Leu) + AMP + diphosphate</text>
        <dbReference type="Rhea" id="RHEA:11688"/>
        <dbReference type="Rhea" id="RHEA-COMP:9613"/>
        <dbReference type="Rhea" id="RHEA-COMP:9622"/>
        <dbReference type="ChEBI" id="CHEBI:30616"/>
        <dbReference type="ChEBI" id="CHEBI:33019"/>
        <dbReference type="ChEBI" id="CHEBI:57427"/>
        <dbReference type="ChEBI" id="CHEBI:78442"/>
        <dbReference type="ChEBI" id="CHEBI:78494"/>
        <dbReference type="ChEBI" id="CHEBI:456215"/>
        <dbReference type="EC" id="6.1.1.4"/>
    </reaction>
</comment>
<dbReference type="NCBIfam" id="TIGR00395">
    <property type="entry name" value="leuS_arch"/>
    <property type="match status" value="1"/>
</dbReference>
<dbReference type="Gene3D" id="3.90.740.10">
    <property type="entry name" value="Valyl/Leucyl/Isoleucyl-tRNA synthetase, editing domain"/>
    <property type="match status" value="1"/>
</dbReference>
<dbReference type="InterPro" id="IPR004493">
    <property type="entry name" value="Leu-tRNA-synth_Ia_arc/euk"/>
</dbReference>
<dbReference type="InterPro" id="IPR013155">
    <property type="entry name" value="M/V/L/I-tRNA-synth_anticd-bd"/>
</dbReference>
<keyword evidence="7" id="KW-0030">Aminoacyl-tRNA synthetase</keyword>
<feature type="domain" description="Methionyl/Valyl/Leucyl/Isoleucyl-tRNA synthetase anticodon-binding" evidence="11">
    <location>
        <begin position="839"/>
        <end position="958"/>
    </location>
</feature>
<dbReference type="Proteomes" id="UP001610335">
    <property type="component" value="Unassembled WGS sequence"/>
</dbReference>
<evidence type="ECO:0000256" key="6">
    <source>
        <dbReference type="ARBA" id="ARBA00022917"/>
    </source>
</evidence>
<dbReference type="EC" id="6.1.1.4" evidence="2"/>
<dbReference type="SUPFAM" id="SSF50677">
    <property type="entry name" value="ValRS/IleRS/LeuRS editing domain"/>
    <property type="match status" value="1"/>
</dbReference>
<dbReference type="InterPro" id="IPR009080">
    <property type="entry name" value="tRNAsynth_Ia_anticodon-bd"/>
</dbReference>
<keyword evidence="6" id="KW-0648">Protein biosynthesis</keyword>
<organism evidence="12 13">
    <name type="scientific">Aspergillus cavernicola</name>
    <dbReference type="NCBI Taxonomy" id="176166"/>
    <lineage>
        <taxon>Eukaryota</taxon>
        <taxon>Fungi</taxon>
        <taxon>Dikarya</taxon>
        <taxon>Ascomycota</taxon>
        <taxon>Pezizomycotina</taxon>
        <taxon>Eurotiomycetes</taxon>
        <taxon>Eurotiomycetidae</taxon>
        <taxon>Eurotiales</taxon>
        <taxon>Aspergillaceae</taxon>
        <taxon>Aspergillus</taxon>
        <taxon>Aspergillus subgen. Nidulantes</taxon>
    </lineage>
</organism>